<dbReference type="PANTHER" id="PTHR10851">
    <property type="entry name" value="PYRIDOXINE-5-PHOSPHATE OXIDASE"/>
    <property type="match status" value="1"/>
</dbReference>
<comment type="cofactor">
    <cofactor evidence="5">
        <name>FMN</name>
        <dbReference type="ChEBI" id="CHEBI:58210"/>
    </cofactor>
    <text evidence="5">Binds 1 FMN per subunit.</text>
</comment>
<keyword evidence="9" id="KW-1185">Reference proteome</keyword>
<organism evidence="8 9">
    <name type="scientific">Amycolatopsis acidicola</name>
    <dbReference type="NCBI Taxonomy" id="2596893"/>
    <lineage>
        <taxon>Bacteria</taxon>
        <taxon>Bacillati</taxon>
        <taxon>Actinomycetota</taxon>
        <taxon>Actinomycetes</taxon>
        <taxon>Pseudonocardiales</taxon>
        <taxon>Pseudonocardiaceae</taxon>
        <taxon>Amycolatopsis</taxon>
    </lineage>
</organism>
<feature type="binding site" evidence="5">
    <location>
        <begin position="79"/>
        <end position="84"/>
    </location>
    <ligand>
        <name>FMN</name>
        <dbReference type="ChEBI" id="CHEBI:58210"/>
    </ligand>
</feature>
<dbReference type="EC" id="1.4.3.5" evidence="8"/>
<feature type="binding site" evidence="5">
    <location>
        <position position="101"/>
    </location>
    <ligand>
        <name>FMN</name>
        <dbReference type="ChEBI" id="CHEBI:58210"/>
    </ligand>
</feature>
<comment type="caution">
    <text evidence="8">The sequence shown here is derived from an EMBL/GenBank/DDBJ whole genome shotgun (WGS) entry which is preliminary data.</text>
</comment>
<dbReference type="PANTHER" id="PTHR10851:SF0">
    <property type="entry name" value="PYRIDOXINE-5'-PHOSPHATE OXIDASE"/>
    <property type="match status" value="1"/>
</dbReference>
<dbReference type="OrthoDB" id="9780392at2"/>
<evidence type="ECO:0000313" key="8">
    <source>
        <dbReference type="EMBL" id="KAA9150338.1"/>
    </source>
</evidence>
<dbReference type="InterPro" id="IPR011576">
    <property type="entry name" value="Pyridox_Oxase_N"/>
</dbReference>
<comment type="similarity">
    <text evidence="1">Belongs to the pyridoxamine 5'-phosphate oxidase family.</text>
</comment>
<feature type="binding site" evidence="5">
    <location>
        <position position="100"/>
    </location>
    <ligand>
        <name>FMN</name>
        <dbReference type="ChEBI" id="CHEBI:58210"/>
    </ligand>
</feature>
<evidence type="ECO:0000259" key="6">
    <source>
        <dbReference type="Pfam" id="PF01243"/>
    </source>
</evidence>
<evidence type="ECO:0000256" key="1">
    <source>
        <dbReference type="ARBA" id="ARBA00007301"/>
    </source>
</evidence>
<dbReference type="Pfam" id="PF10590">
    <property type="entry name" value="PNP_phzG_C"/>
    <property type="match status" value="1"/>
</dbReference>
<reference evidence="8" key="1">
    <citation type="submission" date="2019-09" db="EMBL/GenBank/DDBJ databases">
        <authorList>
            <person name="Teo W.F.A."/>
            <person name="Duangmal K."/>
        </authorList>
    </citation>
    <scope>NUCLEOTIDE SEQUENCE [LARGE SCALE GENOMIC DNA]</scope>
    <source>
        <strain evidence="8">K81G1</strain>
    </source>
</reference>
<accession>A0A5N0UQC2</accession>
<dbReference type="GO" id="GO:0008615">
    <property type="term" value="P:pyridoxine biosynthetic process"/>
    <property type="evidence" value="ECO:0007669"/>
    <property type="project" value="InterPro"/>
</dbReference>
<dbReference type="GO" id="GO:0004733">
    <property type="term" value="F:pyridoxamine phosphate oxidase activity"/>
    <property type="evidence" value="ECO:0007669"/>
    <property type="project" value="UniProtKB-EC"/>
</dbReference>
<keyword evidence="3 5" id="KW-0288">FMN</keyword>
<dbReference type="InterPro" id="IPR019576">
    <property type="entry name" value="Pyridoxamine_oxidase_dimer_C"/>
</dbReference>
<dbReference type="AlphaFoldDB" id="A0A5N0UQC2"/>
<dbReference type="EMBL" id="VMNW02000119">
    <property type="protein sequence ID" value="KAA9150338.1"/>
    <property type="molecule type" value="Genomic_DNA"/>
</dbReference>
<feature type="domain" description="Pyridoxine 5'-phosphate oxidase dimerisation C-terminal" evidence="7">
    <location>
        <begin position="190"/>
        <end position="230"/>
    </location>
</feature>
<dbReference type="Pfam" id="PF01243">
    <property type="entry name" value="PNPOx_N"/>
    <property type="match status" value="1"/>
</dbReference>
<dbReference type="Proteomes" id="UP000319769">
    <property type="component" value="Unassembled WGS sequence"/>
</dbReference>
<evidence type="ECO:0000313" key="9">
    <source>
        <dbReference type="Proteomes" id="UP000319769"/>
    </source>
</evidence>
<name>A0A5N0UQC2_9PSEU</name>
<evidence type="ECO:0000256" key="4">
    <source>
        <dbReference type="ARBA" id="ARBA00023002"/>
    </source>
</evidence>
<feature type="binding site" evidence="5">
    <location>
        <position position="203"/>
    </location>
    <ligand>
        <name>FMN</name>
        <dbReference type="ChEBI" id="CHEBI:58210"/>
    </ligand>
</feature>
<sequence length="230" mass="24943">MPEGAGSVHPVGDSVVTAQFLRSLPSLAGPLPAFDPEAAPAEPDPLFARWLSEAVEAGVVEPHAMTLSTVDPAGRPSARVLILKHLEGGRWAFASGSGSRKGKELANTPWAALTFYWPLLGRQVRVRGAVEAAGADESAADFLARSPGARGAGLIGNQSEPLTDFAERDRVLDESTARAAADPRLVAPEWTVYRVVADEVEFWQGEEHRRHIRLHYTRDAEGWARRLLWP</sequence>
<evidence type="ECO:0000256" key="2">
    <source>
        <dbReference type="ARBA" id="ARBA00022630"/>
    </source>
</evidence>
<dbReference type="InterPro" id="IPR000659">
    <property type="entry name" value="Pyridox_Oxase"/>
</dbReference>
<keyword evidence="2" id="KW-0285">Flavoprotein</keyword>
<dbReference type="GO" id="GO:0010181">
    <property type="term" value="F:FMN binding"/>
    <property type="evidence" value="ECO:0007669"/>
    <property type="project" value="InterPro"/>
</dbReference>
<evidence type="ECO:0000256" key="5">
    <source>
        <dbReference type="PIRSR" id="PIRSR000190-2"/>
    </source>
</evidence>
<evidence type="ECO:0000256" key="3">
    <source>
        <dbReference type="ARBA" id="ARBA00022643"/>
    </source>
</evidence>
<feature type="domain" description="Pyridoxamine 5'-phosphate oxidase N-terminal" evidence="6">
    <location>
        <begin position="52"/>
        <end position="151"/>
    </location>
</feature>
<dbReference type="PIRSF" id="PIRSF000190">
    <property type="entry name" value="Pyd_amn-ph_oxd"/>
    <property type="match status" value="1"/>
</dbReference>
<protein>
    <submittedName>
        <fullName evidence="8">Pyridoxamine 5'-phosphate oxidase</fullName>
        <ecNumber evidence="8">1.4.3.5</ecNumber>
    </submittedName>
</protein>
<dbReference type="NCBIfam" id="NF004231">
    <property type="entry name" value="PRK05679.1"/>
    <property type="match status" value="1"/>
</dbReference>
<gene>
    <name evidence="8" type="primary">pdxH</name>
    <name evidence="8" type="ORF">FPZ12_041230</name>
</gene>
<dbReference type="InterPro" id="IPR012349">
    <property type="entry name" value="Split_barrel_FMN-bd"/>
</dbReference>
<evidence type="ECO:0000259" key="7">
    <source>
        <dbReference type="Pfam" id="PF10590"/>
    </source>
</evidence>
<keyword evidence="4 8" id="KW-0560">Oxidoreductase</keyword>
<dbReference type="SUPFAM" id="SSF50475">
    <property type="entry name" value="FMN-binding split barrel"/>
    <property type="match status" value="1"/>
</dbReference>
<feature type="binding site" evidence="5">
    <location>
        <position position="123"/>
    </location>
    <ligand>
        <name>FMN</name>
        <dbReference type="ChEBI" id="CHEBI:58210"/>
    </ligand>
</feature>
<feature type="binding site" evidence="5">
    <location>
        <begin position="158"/>
        <end position="159"/>
    </location>
    <ligand>
        <name>FMN</name>
        <dbReference type="ChEBI" id="CHEBI:58210"/>
    </ligand>
</feature>
<feature type="binding site" evidence="5">
    <location>
        <position position="213"/>
    </location>
    <ligand>
        <name>FMN</name>
        <dbReference type="ChEBI" id="CHEBI:58210"/>
    </ligand>
</feature>
<dbReference type="Gene3D" id="2.30.110.10">
    <property type="entry name" value="Electron Transport, Fmn-binding Protein, Chain A"/>
    <property type="match status" value="1"/>
</dbReference>
<proteinExistence type="inferred from homology"/>